<name>A0A9P8VDK2_9PEZI</name>
<dbReference type="PANTHER" id="PTHR46093">
    <property type="entry name" value="ACYL-COA-BINDING DOMAIN-CONTAINING PROTEIN 5"/>
    <property type="match status" value="1"/>
</dbReference>
<evidence type="ECO:0000256" key="1">
    <source>
        <dbReference type="ARBA" id="ARBA00022441"/>
    </source>
</evidence>
<keyword evidence="4" id="KW-0812">Transmembrane</keyword>
<keyword evidence="1" id="KW-0880">Kelch repeat</keyword>
<feature type="compositionally biased region" description="Low complexity" evidence="3">
    <location>
        <begin position="448"/>
        <end position="462"/>
    </location>
</feature>
<evidence type="ECO:0000313" key="6">
    <source>
        <dbReference type="EMBL" id="KAH6688519.1"/>
    </source>
</evidence>
<feature type="region of interest" description="Disordered" evidence="3">
    <location>
        <begin position="532"/>
        <end position="572"/>
    </location>
</feature>
<evidence type="ECO:0000256" key="3">
    <source>
        <dbReference type="SAM" id="MobiDB-lite"/>
    </source>
</evidence>
<evidence type="ECO:0000313" key="7">
    <source>
        <dbReference type="Proteomes" id="UP000770015"/>
    </source>
</evidence>
<keyword evidence="5" id="KW-0732">Signal</keyword>
<gene>
    <name evidence="6" type="ORF">F5X68DRAFT_260977</name>
</gene>
<evidence type="ECO:0000256" key="2">
    <source>
        <dbReference type="ARBA" id="ARBA00022737"/>
    </source>
</evidence>
<dbReference type="AlphaFoldDB" id="A0A9P8VDK2"/>
<dbReference type="OrthoDB" id="540004at2759"/>
<feature type="region of interest" description="Disordered" evidence="3">
    <location>
        <begin position="435"/>
        <end position="462"/>
    </location>
</feature>
<evidence type="ECO:0000256" key="4">
    <source>
        <dbReference type="SAM" id="Phobius"/>
    </source>
</evidence>
<keyword evidence="4" id="KW-0472">Membrane</keyword>
<dbReference type="InterPro" id="IPR011043">
    <property type="entry name" value="Gal_Oxase/kelch_b-propeller"/>
</dbReference>
<feature type="transmembrane region" description="Helical" evidence="4">
    <location>
        <begin position="465"/>
        <end position="490"/>
    </location>
</feature>
<organism evidence="6 7">
    <name type="scientific">Plectosphaerella plurivora</name>
    <dbReference type="NCBI Taxonomy" id="936078"/>
    <lineage>
        <taxon>Eukaryota</taxon>
        <taxon>Fungi</taxon>
        <taxon>Dikarya</taxon>
        <taxon>Ascomycota</taxon>
        <taxon>Pezizomycotina</taxon>
        <taxon>Sordariomycetes</taxon>
        <taxon>Hypocreomycetidae</taxon>
        <taxon>Glomerellales</taxon>
        <taxon>Plectosphaerellaceae</taxon>
        <taxon>Plectosphaerella</taxon>
    </lineage>
</organism>
<proteinExistence type="predicted"/>
<sequence length="572" mass="61173">MVPSPRKGWGLVALSMVLATGNGQNDDGPKNIPSVKNFLRRSGGTAAIIGDYVYYDGGELSQVPFSTPTYKQFAMNATISIDLSRSWDPSTLEMTEITKPPTPLNRQAMLVDSSNDAFYIWGGAIPGGSRLVDPALWKFTADGSGGGSWSDETSKLSNRPVFEQLDRVQGPASVSTSKRGYIFGGLSDRDTSPEPKSRIVGHVALDFEDQTWTQNSTAPYSSTGSFFGGSALHVPEYGKEGIIVLLGGTYDGSSKYNDFVTINILDVETGQWHKQETSGPGGWPSDRALHCATGVAGNGTYEIFLYGGEIRNSRRSYSDMYVLSLPGFEWTRLAPSRSPPARRDHMCLTVGKRQMLSLGGLNTADGPGGSMWLEKDPFPQGVGIFDMATLQWTDGYDAGASAYETHESIRKFYDDGGMSRVNWNSSEVETLFATQASSTPPSGGGGEDSSAGDGDSTSASSGPPVGAIAGGVVGGVVGLALVGGLVWFLLRKKRKQGAMKGSPATDVTYASTGTEGYYPQQKTYANPDAYKYQQHGGELDGHSPRPEMQGESGRYEVPSDTAPVEMPDTSRR</sequence>
<accession>A0A9P8VDK2</accession>
<dbReference type="Pfam" id="PF24681">
    <property type="entry name" value="Kelch_KLHDC2_KLHL20_DRC7"/>
    <property type="match status" value="1"/>
</dbReference>
<comment type="caution">
    <text evidence="6">The sequence shown here is derived from an EMBL/GenBank/DDBJ whole genome shotgun (WGS) entry which is preliminary data.</text>
</comment>
<reference evidence="6" key="1">
    <citation type="journal article" date="2021" name="Nat. Commun.">
        <title>Genetic determinants of endophytism in the Arabidopsis root mycobiome.</title>
        <authorList>
            <person name="Mesny F."/>
            <person name="Miyauchi S."/>
            <person name="Thiergart T."/>
            <person name="Pickel B."/>
            <person name="Atanasova L."/>
            <person name="Karlsson M."/>
            <person name="Huettel B."/>
            <person name="Barry K.W."/>
            <person name="Haridas S."/>
            <person name="Chen C."/>
            <person name="Bauer D."/>
            <person name="Andreopoulos W."/>
            <person name="Pangilinan J."/>
            <person name="LaButti K."/>
            <person name="Riley R."/>
            <person name="Lipzen A."/>
            <person name="Clum A."/>
            <person name="Drula E."/>
            <person name="Henrissat B."/>
            <person name="Kohler A."/>
            <person name="Grigoriev I.V."/>
            <person name="Martin F.M."/>
            <person name="Hacquard S."/>
        </authorList>
    </citation>
    <scope>NUCLEOTIDE SEQUENCE</scope>
    <source>
        <strain evidence="6">MPI-SDFR-AT-0117</strain>
    </source>
</reference>
<feature type="signal peptide" evidence="5">
    <location>
        <begin position="1"/>
        <end position="23"/>
    </location>
</feature>
<keyword evidence="2" id="KW-0677">Repeat</keyword>
<feature type="chain" id="PRO_5040112684" evidence="5">
    <location>
        <begin position="24"/>
        <end position="572"/>
    </location>
</feature>
<keyword evidence="7" id="KW-1185">Reference proteome</keyword>
<dbReference type="Gene3D" id="2.120.10.80">
    <property type="entry name" value="Kelch-type beta propeller"/>
    <property type="match status" value="2"/>
</dbReference>
<dbReference type="PANTHER" id="PTHR46093:SF18">
    <property type="entry name" value="FIBRONECTIN TYPE-III DOMAIN-CONTAINING PROTEIN"/>
    <property type="match status" value="1"/>
</dbReference>
<keyword evidence="4" id="KW-1133">Transmembrane helix</keyword>
<dbReference type="SUPFAM" id="SSF50965">
    <property type="entry name" value="Galactose oxidase, central domain"/>
    <property type="match status" value="1"/>
</dbReference>
<evidence type="ECO:0000256" key="5">
    <source>
        <dbReference type="SAM" id="SignalP"/>
    </source>
</evidence>
<dbReference type="EMBL" id="JAGSXJ010000009">
    <property type="protein sequence ID" value="KAH6688519.1"/>
    <property type="molecule type" value="Genomic_DNA"/>
</dbReference>
<protein>
    <submittedName>
        <fullName evidence="6">Kelch repeat protein</fullName>
    </submittedName>
</protein>
<dbReference type="Proteomes" id="UP000770015">
    <property type="component" value="Unassembled WGS sequence"/>
</dbReference>
<dbReference type="InterPro" id="IPR015915">
    <property type="entry name" value="Kelch-typ_b-propeller"/>
</dbReference>